<dbReference type="Proteomes" id="UP000199589">
    <property type="component" value="Unassembled WGS sequence"/>
</dbReference>
<dbReference type="EMBL" id="FOSJ01000010">
    <property type="protein sequence ID" value="SFK10921.1"/>
    <property type="molecule type" value="Genomic_DNA"/>
</dbReference>
<dbReference type="RefSeq" id="WP_091896458.1">
    <property type="nucleotide sequence ID" value="NZ_FOSJ01000010.1"/>
</dbReference>
<protein>
    <recommendedName>
        <fullName evidence="3">DUF3284 domain-containing protein</fullName>
    </recommendedName>
</protein>
<proteinExistence type="predicted"/>
<evidence type="ECO:0008006" key="3">
    <source>
        <dbReference type="Google" id="ProtNLM"/>
    </source>
</evidence>
<dbReference type="OrthoDB" id="2361512at2"/>
<dbReference type="AlphaFoldDB" id="A0A1I3WX13"/>
<evidence type="ECO:0000313" key="1">
    <source>
        <dbReference type="EMBL" id="SFK10921.1"/>
    </source>
</evidence>
<name>A0A1I3WX13_9LACT</name>
<reference evidence="2" key="1">
    <citation type="submission" date="2016-10" db="EMBL/GenBank/DDBJ databases">
        <authorList>
            <person name="Varghese N."/>
            <person name="Submissions S."/>
        </authorList>
    </citation>
    <scope>NUCLEOTIDE SEQUENCE [LARGE SCALE GENOMIC DNA]</scope>
    <source>
        <strain evidence="2">DSM 16108</strain>
    </source>
</reference>
<dbReference type="Pfam" id="PF11687">
    <property type="entry name" value="DUF3284"/>
    <property type="match status" value="1"/>
</dbReference>
<sequence>MEIYREMNISAEQLFTTITRSVLYDIKTQTGKSPSTEQMIGFEYIKTFSKNSRANIKIEEFRINEAYHYRTQTNKNDFLVKYDILPLSKDKCKIHYTEEVESIGQMQKLNDALVGTLLNYFRKKRLMQMLQSIEQT</sequence>
<evidence type="ECO:0000313" key="2">
    <source>
        <dbReference type="Proteomes" id="UP000199589"/>
    </source>
</evidence>
<dbReference type="InterPro" id="IPR021701">
    <property type="entry name" value="DUF3284"/>
</dbReference>
<gene>
    <name evidence="1" type="ORF">SAMN04488569_101026</name>
</gene>
<accession>A0A1I3WX13</accession>
<keyword evidence="2" id="KW-1185">Reference proteome</keyword>
<organism evidence="1 2">
    <name type="scientific">Marinilactibacillus piezotolerans</name>
    <dbReference type="NCBI Taxonomy" id="258723"/>
    <lineage>
        <taxon>Bacteria</taxon>
        <taxon>Bacillati</taxon>
        <taxon>Bacillota</taxon>
        <taxon>Bacilli</taxon>
        <taxon>Lactobacillales</taxon>
        <taxon>Carnobacteriaceae</taxon>
        <taxon>Marinilactibacillus</taxon>
    </lineage>
</organism>